<feature type="region of interest" description="Disordered" evidence="1">
    <location>
        <begin position="205"/>
        <end position="305"/>
    </location>
</feature>
<feature type="region of interest" description="Disordered" evidence="1">
    <location>
        <begin position="997"/>
        <end position="1088"/>
    </location>
</feature>
<dbReference type="OrthoDB" id="2800877at2759"/>
<feature type="compositionally biased region" description="Low complexity" evidence="1">
    <location>
        <begin position="117"/>
        <end position="130"/>
    </location>
</feature>
<evidence type="ECO:0000256" key="1">
    <source>
        <dbReference type="SAM" id="MobiDB-lite"/>
    </source>
</evidence>
<feature type="compositionally biased region" description="Polar residues" evidence="1">
    <location>
        <begin position="1163"/>
        <end position="1174"/>
    </location>
</feature>
<feature type="compositionally biased region" description="Basic and acidic residues" evidence="1">
    <location>
        <begin position="661"/>
        <end position="672"/>
    </location>
</feature>
<feature type="compositionally biased region" description="Pro residues" evidence="1">
    <location>
        <begin position="1062"/>
        <end position="1072"/>
    </location>
</feature>
<sequence>MSQWASLPEPRTSSPDFGDEHDELIDDDDAGATLAARHGDATRASQAIHASMSSATISNSSARKRKLPPVTDAGHGASKRPRGPDVLNYDPGRYPGRASGHASAHAQPSNSTSTLGSASKAQKPAAAVAAHGQRRHTIAQDVIVLSDSDDNDDRGGLPPDSHRRKTIAGTENVVLRGPATHQQAGSHGGAAALVIDLTLDSDDDAVLPSSVPPSTSRLPARSADYDPELEHDSPLPMDVVVEMRKESGPSLPTPGPSSTRTTARPLSSATSHGVESARAAAGNPPDKPSEKPIEGEEHLGKNQKPTYEVDKILKHWSGPFKITDDDLLPRWEFNCKFCSSIRTFPRRKSCATYSDEHPRPMGIMGLRQHLRDKHPAVLRKAIDGVEPMDSDNDAVLPSSVPPSTSLLPARSADPEPEPDSPLPMDVVAETRKESEPSLPTPGLSSTRSTARPLSSATSHRVESARAPAGSLPDKPSEKPIEGEQGENRTRTYEVDEILKHWSGPFKITDDDLLPRWEFNCKFCPSIRTFPRRKSCATYFDEQPCRMGISNLRQHLRDKHPAVLRKAMDGVEPMDSDNDAVLPSSVPPSTSLLPAPSADPQPEPEPDSPLPMDVVAETRKENEPSLPTPGLSSTRSTARPLSSATSHHVESARAAAGSPPDKPNEKPIESEETHAYKVDEILKHWSTPIKMIDTHFLPRWKFNCKFCSSTRTFTRTESCATYFDEHPRPRGIYNLRQHFVEMHPAVLSEGDGPGANAPQPVVAATTTKPVKRAKNYILKFWSVPRKATSNTPRWAFDCKLCSSTRTVPRDERCETFFDEKPQPDLLGLYQHTDERHPDAGEKLAALEVPQSSQSDARARGQLKFSRYWSDERATVDAGGRLRWAFDCKFCESTQTVARTAGVEVFYDEHPRPAVGNLMTHTKLSHPDADEKLKVDYVEHVARHWDGPVKVGEQQWKFKCKRCPTLFHVAGSDDWQDEMVVRQLWWLVRHMHVEHLKAMDTDGSTSTAASPSRLSHEQPKSTPQAQRVPAAATNAPQLPEHPLVQATQSTHLPEDATVATSRSRPPPTPPPDTHPTPDTRASTSAKSLPVMLQKIRLLSYRMQRETRPLRSTDGGSRSICISNSGQSRPKRWIKRVGSAGGSRARPVKLCALSCARNGLRRSAINGRTSSGATPSFSTSRRSTQTRG</sequence>
<feature type="region of interest" description="Disordered" evidence="1">
    <location>
        <begin position="384"/>
        <end position="489"/>
    </location>
</feature>
<feature type="compositionally biased region" description="Low complexity" evidence="1">
    <location>
        <begin position="395"/>
        <end position="408"/>
    </location>
</feature>
<keyword evidence="3" id="KW-1185">Reference proteome</keyword>
<feature type="compositionally biased region" description="Polar residues" evidence="1">
    <location>
        <begin position="1"/>
        <end position="15"/>
    </location>
</feature>
<gene>
    <name evidence="2" type="ORF">EXIGLDRAFT_343349</name>
</gene>
<feature type="compositionally biased region" description="Polar residues" evidence="1">
    <location>
        <begin position="442"/>
        <end position="458"/>
    </location>
</feature>
<name>A0A165LI11_EXIGL</name>
<feature type="compositionally biased region" description="Pro residues" evidence="1">
    <location>
        <begin position="596"/>
        <end position="608"/>
    </location>
</feature>
<feature type="compositionally biased region" description="Low complexity" evidence="1">
    <location>
        <begin position="579"/>
        <end position="595"/>
    </location>
</feature>
<accession>A0A165LI11</accession>
<proteinExistence type="predicted"/>
<feature type="compositionally biased region" description="Basic and acidic residues" evidence="1">
    <location>
        <begin position="287"/>
        <end position="300"/>
    </location>
</feature>
<evidence type="ECO:0000313" key="3">
    <source>
        <dbReference type="Proteomes" id="UP000077266"/>
    </source>
</evidence>
<feature type="region of interest" description="Disordered" evidence="1">
    <location>
        <begin position="1"/>
        <end position="164"/>
    </location>
</feature>
<feature type="region of interest" description="Disordered" evidence="1">
    <location>
        <begin position="1161"/>
        <end position="1185"/>
    </location>
</feature>
<feature type="compositionally biased region" description="Polar residues" evidence="1">
    <location>
        <begin position="1000"/>
        <end position="1011"/>
    </location>
</feature>
<organism evidence="2 3">
    <name type="scientific">Exidia glandulosa HHB12029</name>
    <dbReference type="NCBI Taxonomy" id="1314781"/>
    <lineage>
        <taxon>Eukaryota</taxon>
        <taxon>Fungi</taxon>
        <taxon>Dikarya</taxon>
        <taxon>Basidiomycota</taxon>
        <taxon>Agaricomycotina</taxon>
        <taxon>Agaricomycetes</taxon>
        <taxon>Auriculariales</taxon>
        <taxon>Exidiaceae</taxon>
        <taxon>Exidia</taxon>
    </lineage>
</organism>
<reference evidence="2 3" key="1">
    <citation type="journal article" date="2016" name="Mol. Biol. Evol.">
        <title>Comparative Genomics of Early-Diverging Mushroom-Forming Fungi Provides Insights into the Origins of Lignocellulose Decay Capabilities.</title>
        <authorList>
            <person name="Nagy L.G."/>
            <person name="Riley R."/>
            <person name="Tritt A."/>
            <person name="Adam C."/>
            <person name="Daum C."/>
            <person name="Floudas D."/>
            <person name="Sun H."/>
            <person name="Yadav J.S."/>
            <person name="Pangilinan J."/>
            <person name="Larsson K.H."/>
            <person name="Matsuura K."/>
            <person name="Barry K."/>
            <person name="Labutti K."/>
            <person name="Kuo R."/>
            <person name="Ohm R.A."/>
            <person name="Bhattacharya S.S."/>
            <person name="Shirouzu T."/>
            <person name="Yoshinaga Y."/>
            <person name="Martin F.M."/>
            <person name="Grigoriev I.V."/>
            <person name="Hibbett D.S."/>
        </authorList>
    </citation>
    <scope>NUCLEOTIDE SEQUENCE [LARGE SCALE GENOMIC DNA]</scope>
    <source>
        <strain evidence="2 3">HHB12029</strain>
    </source>
</reference>
<feature type="compositionally biased region" description="Low complexity" evidence="1">
    <location>
        <begin position="1175"/>
        <end position="1185"/>
    </location>
</feature>
<feature type="compositionally biased region" description="Polar residues" evidence="1">
    <location>
        <begin position="1111"/>
        <end position="1124"/>
    </location>
</feature>
<feature type="compositionally biased region" description="Polar residues" evidence="1">
    <location>
        <begin position="264"/>
        <end position="273"/>
    </location>
</feature>
<feature type="compositionally biased region" description="Basic and acidic residues" evidence="1">
    <location>
        <begin position="474"/>
        <end position="489"/>
    </location>
</feature>
<feature type="compositionally biased region" description="Polar residues" evidence="1">
    <location>
        <begin position="629"/>
        <end position="645"/>
    </location>
</feature>
<feature type="compositionally biased region" description="Low complexity" evidence="1">
    <location>
        <begin position="50"/>
        <end position="61"/>
    </location>
</feature>
<dbReference type="InParanoid" id="A0A165LI11"/>
<dbReference type="EMBL" id="KV425925">
    <property type="protein sequence ID" value="KZV97870.1"/>
    <property type="molecule type" value="Genomic_DNA"/>
</dbReference>
<feature type="compositionally biased region" description="Acidic residues" evidence="1">
    <location>
        <begin position="17"/>
        <end position="30"/>
    </location>
</feature>
<feature type="region of interest" description="Disordered" evidence="1">
    <location>
        <begin position="1103"/>
        <end position="1124"/>
    </location>
</feature>
<feature type="compositionally biased region" description="Polar residues" evidence="1">
    <location>
        <begin position="106"/>
        <end position="116"/>
    </location>
</feature>
<protein>
    <submittedName>
        <fullName evidence="2">Uncharacterized protein</fullName>
    </submittedName>
</protein>
<dbReference type="AlphaFoldDB" id="A0A165LI11"/>
<dbReference type="Proteomes" id="UP000077266">
    <property type="component" value="Unassembled WGS sequence"/>
</dbReference>
<feature type="region of interest" description="Disordered" evidence="1">
    <location>
        <begin position="570"/>
        <end position="672"/>
    </location>
</feature>
<evidence type="ECO:0000313" key="2">
    <source>
        <dbReference type="EMBL" id="KZV97870.1"/>
    </source>
</evidence>